<accession>A0A9W9Z5X3</accession>
<dbReference type="Proteomes" id="UP001163046">
    <property type="component" value="Unassembled WGS sequence"/>
</dbReference>
<dbReference type="EMBL" id="MU826829">
    <property type="protein sequence ID" value="KAJ7373959.1"/>
    <property type="molecule type" value="Genomic_DNA"/>
</dbReference>
<dbReference type="OrthoDB" id="1936825at2759"/>
<reference evidence="2" key="1">
    <citation type="submission" date="2023-01" db="EMBL/GenBank/DDBJ databases">
        <title>Genome assembly of the deep-sea coral Lophelia pertusa.</title>
        <authorList>
            <person name="Herrera S."/>
            <person name="Cordes E."/>
        </authorList>
    </citation>
    <scope>NUCLEOTIDE SEQUENCE</scope>
    <source>
        <strain evidence="2">USNM1676648</strain>
        <tissue evidence="2">Polyp</tissue>
    </source>
</reference>
<feature type="signal peptide" evidence="1">
    <location>
        <begin position="1"/>
        <end position="19"/>
    </location>
</feature>
<keyword evidence="3" id="KW-1185">Reference proteome</keyword>
<evidence type="ECO:0000256" key="1">
    <source>
        <dbReference type="SAM" id="SignalP"/>
    </source>
</evidence>
<dbReference type="InterPro" id="IPR045860">
    <property type="entry name" value="Snake_toxin-like_sf"/>
</dbReference>
<gene>
    <name evidence="2" type="primary">AP1B1_1</name>
    <name evidence="2" type="ORF">OS493_009287</name>
</gene>
<sequence>MMISLKLLVNLLFIYLAFESDSAIQAVNCSRCFGYDDVNCTTQVCRPFQKSCSSVQVDSVKLDGHRLHLHVKECADEVLCRMLYFLYSNNAHVRVMCCTGNMCNGKTCDPTLCIMTDSKYFTTTKKGEIFELKAELNSDKKIARRKQ</sequence>
<organism evidence="2 3">
    <name type="scientific">Desmophyllum pertusum</name>
    <dbReference type="NCBI Taxonomy" id="174260"/>
    <lineage>
        <taxon>Eukaryota</taxon>
        <taxon>Metazoa</taxon>
        <taxon>Cnidaria</taxon>
        <taxon>Anthozoa</taxon>
        <taxon>Hexacorallia</taxon>
        <taxon>Scleractinia</taxon>
        <taxon>Caryophylliina</taxon>
        <taxon>Caryophylliidae</taxon>
        <taxon>Desmophyllum</taxon>
    </lineage>
</organism>
<feature type="chain" id="PRO_5040891400" evidence="1">
    <location>
        <begin position="20"/>
        <end position="147"/>
    </location>
</feature>
<evidence type="ECO:0000313" key="2">
    <source>
        <dbReference type="EMBL" id="KAJ7373959.1"/>
    </source>
</evidence>
<keyword evidence="1" id="KW-0732">Signal</keyword>
<protein>
    <submittedName>
        <fullName evidence="2">AP-1 complex subunit beta-1</fullName>
    </submittedName>
</protein>
<dbReference type="AlphaFoldDB" id="A0A9W9Z5X3"/>
<comment type="caution">
    <text evidence="2">The sequence shown here is derived from an EMBL/GenBank/DDBJ whole genome shotgun (WGS) entry which is preliminary data.</text>
</comment>
<proteinExistence type="predicted"/>
<dbReference type="SUPFAM" id="SSF57302">
    <property type="entry name" value="Snake toxin-like"/>
    <property type="match status" value="1"/>
</dbReference>
<evidence type="ECO:0000313" key="3">
    <source>
        <dbReference type="Proteomes" id="UP001163046"/>
    </source>
</evidence>
<dbReference type="Gene3D" id="2.10.60.10">
    <property type="entry name" value="CD59"/>
    <property type="match status" value="1"/>
</dbReference>
<name>A0A9W9Z5X3_9CNID</name>